<dbReference type="RefSeq" id="XP_068363132.1">
    <property type="nucleotide sequence ID" value="XM_068501649.1"/>
</dbReference>
<dbReference type="FunFam" id="2.60.40.10:FF:000495">
    <property type="entry name" value="Periplasmic beta-glucosidase"/>
    <property type="match status" value="1"/>
</dbReference>
<dbReference type="EMBL" id="MLAK01000624">
    <property type="protein sequence ID" value="OHT09996.1"/>
    <property type="molecule type" value="Genomic_DNA"/>
</dbReference>
<dbReference type="InterPro" id="IPR051915">
    <property type="entry name" value="Cellulose_Degrad_GH3"/>
</dbReference>
<proteinExistence type="inferred from homology"/>
<keyword evidence="6" id="KW-0326">Glycosidase</keyword>
<evidence type="ECO:0000259" key="8">
    <source>
        <dbReference type="SMART" id="SM01217"/>
    </source>
</evidence>
<keyword evidence="10" id="KW-1185">Reference proteome</keyword>
<evidence type="ECO:0000256" key="7">
    <source>
        <dbReference type="SAM" id="SignalP"/>
    </source>
</evidence>
<accession>A0A1J4KJK1</accession>
<feature type="domain" description="Fibronectin type III-like" evidence="8">
    <location>
        <begin position="637"/>
        <end position="706"/>
    </location>
</feature>
<evidence type="ECO:0000256" key="5">
    <source>
        <dbReference type="ARBA" id="ARBA00022801"/>
    </source>
</evidence>
<dbReference type="PANTHER" id="PTHR30620:SF16">
    <property type="entry name" value="LYSOSOMAL BETA GLUCOSIDASE"/>
    <property type="match status" value="1"/>
</dbReference>
<comment type="catalytic activity">
    <reaction evidence="1">
        <text>Hydrolysis of terminal, non-reducing beta-D-glucosyl residues with release of beta-D-glucose.</text>
        <dbReference type="EC" id="3.2.1.21"/>
    </reaction>
</comment>
<evidence type="ECO:0000256" key="3">
    <source>
        <dbReference type="ARBA" id="ARBA00012744"/>
    </source>
</evidence>
<dbReference type="SUPFAM" id="SSF52279">
    <property type="entry name" value="Beta-D-glucan exohydrolase, C-terminal domain"/>
    <property type="match status" value="1"/>
</dbReference>
<comment type="similarity">
    <text evidence="2">Belongs to the glycosyl hydrolase 3 family.</text>
</comment>
<dbReference type="GO" id="GO:0009251">
    <property type="term" value="P:glucan catabolic process"/>
    <property type="evidence" value="ECO:0007669"/>
    <property type="project" value="TreeGrafter"/>
</dbReference>
<evidence type="ECO:0000313" key="9">
    <source>
        <dbReference type="EMBL" id="OHT09996.1"/>
    </source>
</evidence>
<dbReference type="InterPro" id="IPR001764">
    <property type="entry name" value="Glyco_hydro_3_N"/>
</dbReference>
<dbReference type="EC" id="3.2.1.21" evidence="3"/>
<gene>
    <name evidence="9" type="primary">bglX</name>
    <name evidence="9" type="ORF">TRFO_20892</name>
</gene>
<dbReference type="Gene3D" id="3.20.20.300">
    <property type="entry name" value="Glycoside hydrolase, family 3, N-terminal domain"/>
    <property type="match status" value="1"/>
</dbReference>
<dbReference type="SMART" id="SM01217">
    <property type="entry name" value="Fn3_like"/>
    <property type="match status" value="1"/>
</dbReference>
<dbReference type="GeneID" id="94836353"/>
<evidence type="ECO:0000256" key="6">
    <source>
        <dbReference type="ARBA" id="ARBA00023295"/>
    </source>
</evidence>
<feature type="chain" id="PRO_5012791786" description="beta-glucosidase" evidence="7">
    <location>
        <begin position="22"/>
        <end position="718"/>
    </location>
</feature>
<dbReference type="SUPFAM" id="SSF51445">
    <property type="entry name" value="(Trans)glycosidases"/>
    <property type="match status" value="1"/>
</dbReference>
<evidence type="ECO:0000256" key="4">
    <source>
        <dbReference type="ARBA" id="ARBA00022729"/>
    </source>
</evidence>
<organism evidence="9 10">
    <name type="scientific">Tritrichomonas foetus</name>
    <dbReference type="NCBI Taxonomy" id="1144522"/>
    <lineage>
        <taxon>Eukaryota</taxon>
        <taxon>Metamonada</taxon>
        <taxon>Parabasalia</taxon>
        <taxon>Tritrichomonadida</taxon>
        <taxon>Tritrichomonadidae</taxon>
        <taxon>Tritrichomonas</taxon>
    </lineage>
</organism>
<dbReference type="Proteomes" id="UP000179807">
    <property type="component" value="Unassembled WGS sequence"/>
</dbReference>
<dbReference type="InterPro" id="IPR017853">
    <property type="entry name" value="GH"/>
</dbReference>
<dbReference type="Pfam" id="PF14310">
    <property type="entry name" value="Fn3-like"/>
    <property type="match status" value="1"/>
</dbReference>
<feature type="signal peptide" evidence="7">
    <location>
        <begin position="1"/>
        <end position="21"/>
    </location>
</feature>
<evidence type="ECO:0000256" key="1">
    <source>
        <dbReference type="ARBA" id="ARBA00000448"/>
    </source>
</evidence>
<keyword evidence="5" id="KW-0378">Hydrolase</keyword>
<dbReference type="AlphaFoldDB" id="A0A1J4KJK1"/>
<sequence>MFALLLFILQRVPIYLDPTQSVNDRIDDLMAQMTLEEKVGQLICCDGRFDFDTVFETQHPGAVFYLFDDDAAAATMKARNSRLKIPMIFGIDAIHGNSFYSGATIFPTQLGISASWDTDLIRQMAEITADEMDHSGPFWTFSPVLCMARDLRWGRLDETFGEDPLLIATFANAMVQGYQSKGVLACAKHYAGYSETVGGLDSSESDLSQRKLRSFFLPPFEKVARNGAASFMSGYVAVDGTPVTVNEWLLTDVLRNEWNFEGFVVSDYNNVGQMITGQKIFDNMEDAAAATVKAGNDMIMQTPDFFNACVNAVKNGKLDEKYVDISCRRILKAKFEAGLFEDDRIADKSKVVIGTEENRQAALKAAEESLVLLKNTGKLPLNEAKIMSVAVIGPNADDPATQLGDWSKGSQGGDLHPRECTVTPLDGIKERFQSGDILYAKGAGIKPDDIQDINAAIEAVEQADVSIVVLGDDLQYSGETKSTATLELMGQQKELLSKVIETGKPFIIVLISSKPLVLPTEAIEAADAIIAQFNPGMLGGTALAKVIFGDICPTGKLTVSWPRHAGQLPLFYNQIKGQHGDHYSDITEAPLYEFGHGLSYTKFRYSLVKTDKTVYKASDTMTITMTIKNTGSYDAAEIVQVYIVDKLTSVTWAQMELKAFQRVELKAGESKQVTITLKMEDCSIVDANGKRFVEPGEFELHVSSSSQTTQSKIKFHIE</sequence>
<dbReference type="InterPro" id="IPR002772">
    <property type="entry name" value="Glyco_hydro_3_C"/>
</dbReference>
<dbReference type="Pfam" id="PF01915">
    <property type="entry name" value="Glyco_hydro_3_C"/>
    <property type="match status" value="1"/>
</dbReference>
<dbReference type="OrthoDB" id="47059at2759"/>
<dbReference type="InterPro" id="IPR036881">
    <property type="entry name" value="Glyco_hydro_3_C_sf"/>
</dbReference>
<evidence type="ECO:0000256" key="2">
    <source>
        <dbReference type="ARBA" id="ARBA00005336"/>
    </source>
</evidence>
<dbReference type="Pfam" id="PF00933">
    <property type="entry name" value="Glyco_hydro_3"/>
    <property type="match status" value="1"/>
</dbReference>
<dbReference type="GO" id="GO:0008422">
    <property type="term" value="F:beta-glucosidase activity"/>
    <property type="evidence" value="ECO:0007669"/>
    <property type="project" value="UniProtKB-EC"/>
</dbReference>
<protein>
    <recommendedName>
        <fullName evidence="3">beta-glucosidase</fullName>
        <ecNumber evidence="3">3.2.1.21</ecNumber>
    </recommendedName>
</protein>
<dbReference type="PANTHER" id="PTHR30620">
    <property type="entry name" value="PERIPLASMIC BETA-GLUCOSIDASE-RELATED"/>
    <property type="match status" value="1"/>
</dbReference>
<dbReference type="Gene3D" id="2.60.40.10">
    <property type="entry name" value="Immunoglobulins"/>
    <property type="match status" value="1"/>
</dbReference>
<evidence type="ECO:0000313" key="10">
    <source>
        <dbReference type="Proteomes" id="UP000179807"/>
    </source>
</evidence>
<dbReference type="Gene3D" id="3.40.50.1700">
    <property type="entry name" value="Glycoside hydrolase family 3 C-terminal domain"/>
    <property type="match status" value="1"/>
</dbReference>
<name>A0A1J4KJK1_9EUKA</name>
<reference evidence="9" key="1">
    <citation type="submission" date="2016-10" db="EMBL/GenBank/DDBJ databases">
        <authorList>
            <person name="Benchimol M."/>
            <person name="Almeida L.G."/>
            <person name="Vasconcelos A.T."/>
            <person name="Perreira-Neves A."/>
            <person name="Rosa I.A."/>
            <person name="Tasca T."/>
            <person name="Bogo M.R."/>
            <person name="de Souza W."/>
        </authorList>
    </citation>
    <scope>NUCLEOTIDE SEQUENCE [LARGE SCALE GENOMIC DNA]</scope>
    <source>
        <strain evidence="9">K</strain>
    </source>
</reference>
<dbReference type="PRINTS" id="PR00133">
    <property type="entry name" value="GLHYDRLASE3"/>
</dbReference>
<keyword evidence="4 7" id="KW-0732">Signal</keyword>
<dbReference type="InterPro" id="IPR013783">
    <property type="entry name" value="Ig-like_fold"/>
</dbReference>
<dbReference type="VEuPathDB" id="TrichDB:TRFO_20892"/>
<comment type="caution">
    <text evidence="9">The sequence shown here is derived from an EMBL/GenBank/DDBJ whole genome shotgun (WGS) entry which is preliminary data.</text>
</comment>
<dbReference type="InterPro" id="IPR026891">
    <property type="entry name" value="Fn3-like"/>
</dbReference>
<dbReference type="InterPro" id="IPR036962">
    <property type="entry name" value="Glyco_hydro_3_N_sf"/>
</dbReference>